<keyword evidence="2" id="KW-1185">Reference proteome</keyword>
<organism evidence="1 2">
    <name type="scientific">Paraburkholderia aspalathi</name>
    <dbReference type="NCBI Taxonomy" id="1324617"/>
    <lineage>
        <taxon>Bacteria</taxon>
        <taxon>Pseudomonadati</taxon>
        <taxon>Pseudomonadota</taxon>
        <taxon>Betaproteobacteria</taxon>
        <taxon>Burkholderiales</taxon>
        <taxon>Burkholderiaceae</taxon>
        <taxon>Paraburkholderia</taxon>
    </lineage>
</organism>
<sequence>MADFNEVGFLSDELTQWTKNARDAFPDAFAIAHRMNNMGMRILWELPTQNLTETQVWSVAGYARGIESFQTCILLAERGALAEARALARLCAESVIVTAGLLKVEGALADLHADGAKHKLALCNRMLEINANTGKEELLAWFEAEKAQIVAEFGKEPKQLKVGSLAKAAGMELLYELSYRLTSGNGAHATIGAFERHMRADTDGYLDQYVFAPDASDMRSTLLAANAAMIHLIGLAVEFLGMASYEAESRDLLLHWKVIKEVLEAQDQATAV</sequence>
<dbReference type="RefSeq" id="WP_200623324.1">
    <property type="nucleotide sequence ID" value="NZ_CAJNAU010000043.1"/>
</dbReference>
<proteinExistence type="predicted"/>
<reference evidence="1 2" key="1">
    <citation type="submission" date="2021-02" db="EMBL/GenBank/DDBJ databases">
        <authorList>
            <person name="Vanwijnsberghe S."/>
        </authorList>
    </citation>
    <scope>NUCLEOTIDE SEQUENCE [LARGE SCALE GENOMIC DNA]</scope>
    <source>
        <strain evidence="1 2">R-69658</strain>
    </source>
</reference>
<gene>
    <name evidence="1" type="ORF">R69658_04315</name>
</gene>
<dbReference type="InterPro" id="IPR043733">
    <property type="entry name" value="DUF5677"/>
</dbReference>
<comment type="caution">
    <text evidence="1">The sequence shown here is derived from an EMBL/GenBank/DDBJ whole genome shotgun (WGS) entry which is preliminary data.</text>
</comment>
<accession>A0ABM8S349</accession>
<evidence type="ECO:0000313" key="2">
    <source>
        <dbReference type="Proteomes" id="UP000674425"/>
    </source>
</evidence>
<dbReference type="EMBL" id="CAJNAU010000043">
    <property type="protein sequence ID" value="CAE6786591.1"/>
    <property type="molecule type" value="Genomic_DNA"/>
</dbReference>
<name>A0ABM8S349_9BURK</name>
<dbReference type="Pfam" id="PF18928">
    <property type="entry name" value="DUF5677"/>
    <property type="match status" value="1"/>
</dbReference>
<dbReference type="Proteomes" id="UP000674425">
    <property type="component" value="Unassembled WGS sequence"/>
</dbReference>
<protein>
    <submittedName>
        <fullName evidence="1">Uncharacterized protein</fullName>
    </submittedName>
</protein>
<evidence type="ECO:0000313" key="1">
    <source>
        <dbReference type="EMBL" id="CAE6786591.1"/>
    </source>
</evidence>